<protein>
    <submittedName>
        <fullName evidence="3">Protein MUK1</fullName>
    </submittedName>
</protein>
<dbReference type="InterPro" id="IPR003123">
    <property type="entry name" value="VPS9"/>
</dbReference>
<proteinExistence type="predicted"/>
<dbReference type="EMBL" id="LPNM01000009">
    <property type="protein sequence ID" value="OEJ83045.1"/>
    <property type="molecule type" value="Genomic_DNA"/>
</dbReference>
<dbReference type="PROSITE" id="PS51205">
    <property type="entry name" value="VPS9"/>
    <property type="match status" value="1"/>
</dbReference>
<comment type="caution">
    <text evidence="3">The sequence shown here is derived from an EMBL/GenBank/DDBJ whole genome shotgun (WGS) entry which is preliminary data.</text>
</comment>
<evidence type="ECO:0000256" key="1">
    <source>
        <dbReference type="SAM" id="MobiDB-lite"/>
    </source>
</evidence>
<dbReference type="STRING" id="56408.A0A1E5R809"/>
<dbReference type="SMART" id="SM00167">
    <property type="entry name" value="VPS9"/>
    <property type="match status" value="1"/>
</dbReference>
<feature type="region of interest" description="Disordered" evidence="1">
    <location>
        <begin position="413"/>
        <end position="438"/>
    </location>
</feature>
<gene>
    <name evidence="3" type="ORF">AWRI3579_g3270</name>
</gene>
<dbReference type="InterPro" id="IPR037191">
    <property type="entry name" value="VPS9_dom_sf"/>
</dbReference>
<feature type="region of interest" description="Disordered" evidence="1">
    <location>
        <begin position="123"/>
        <end position="181"/>
    </location>
</feature>
<dbReference type="InParanoid" id="A0A1E5R809"/>
<feature type="compositionally biased region" description="Polar residues" evidence="1">
    <location>
        <begin position="133"/>
        <end position="154"/>
    </location>
</feature>
<dbReference type="AlphaFoldDB" id="A0A1E5R809"/>
<feature type="domain" description="VPS9" evidence="2">
    <location>
        <begin position="245"/>
        <end position="377"/>
    </location>
</feature>
<organism evidence="3 4">
    <name type="scientific">Hanseniaspora osmophila</name>
    <dbReference type="NCBI Taxonomy" id="56408"/>
    <lineage>
        <taxon>Eukaryota</taxon>
        <taxon>Fungi</taxon>
        <taxon>Dikarya</taxon>
        <taxon>Ascomycota</taxon>
        <taxon>Saccharomycotina</taxon>
        <taxon>Saccharomycetes</taxon>
        <taxon>Saccharomycodales</taxon>
        <taxon>Saccharomycodaceae</taxon>
        <taxon>Hanseniaspora</taxon>
    </lineage>
</organism>
<dbReference type="FunCoup" id="A0A1E5R809">
    <property type="interactions" value="66"/>
</dbReference>
<sequence>MTETPTNNENLNDPSAELATKMAISTSTSSTMKTSSIRLPEALNILVRYFITDLKEPKYTKPLTICQLAFLFQKFYCDFEKAIDSFQQQLRAGIPTLNTQKQHARSSSLTNIGSGLSGFFTRSRSSSNASTNHPNAPNSNVNSTSLASATTRVPLSTSASSTSELATTSLQNQNKKNGIPYDTEIDDEKLKSEYMKILERQLFERISSSGTNVPDSKVIEKFRFENLFKNNQEYLDFNTLFNSKLKNLNSLKETVDWKQFLSVDNIPDLDKLIMDLKVKELFLDFTRNSLSPIDKMETLLLLQNTIIDHLPTSGNDDLLSVLIYCTIEFSVEQLFLTYKFIKLFRCRESLKGQELFAITNIEAVIAFIGDLVDVPGMELYNIKISEQISIPENDEDDLLKNGSSLEDQELQFESKDSVDGSIPNKFSQQQQQQQQQPTLRNALNVNKSFSSLSSIKSVLGKLYYPPGASPVANTPTEPLFSSSPVASPVPVNSEIDRNVMDDDMQTSTLSSSTSKTISVDTDLCQELNCYRGKQFEDLTINELKMMFNTYQKISDQL</sequence>
<feature type="compositionally biased region" description="Low complexity" evidence="1">
    <location>
        <begin position="155"/>
        <end position="170"/>
    </location>
</feature>
<evidence type="ECO:0000259" key="2">
    <source>
        <dbReference type="PROSITE" id="PS51205"/>
    </source>
</evidence>
<accession>A0A1E5R809</accession>
<evidence type="ECO:0000313" key="3">
    <source>
        <dbReference type="EMBL" id="OEJ83045.1"/>
    </source>
</evidence>
<keyword evidence="4" id="KW-1185">Reference proteome</keyword>
<reference evidence="4" key="1">
    <citation type="journal article" date="2016" name="Genome Announc.">
        <title>Genome sequences of three species of Hanseniaspora isolated from spontaneous wine fermentations.</title>
        <authorList>
            <person name="Sternes P.R."/>
            <person name="Lee D."/>
            <person name="Kutyna D.R."/>
            <person name="Borneman A.R."/>
        </authorList>
    </citation>
    <scope>NUCLEOTIDE SEQUENCE [LARGE SCALE GENOMIC DNA]</scope>
    <source>
        <strain evidence="4">AWRI3579</strain>
    </source>
</reference>
<feature type="compositionally biased region" description="Low complexity" evidence="1">
    <location>
        <begin position="123"/>
        <end position="132"/>
    </location>
</feature>
<dbReference type="Gene3D" id="1.20.1050.80">
    <property type="entry name" value="VPS9 domain"/>
    <property type="match status" value="1"/>
</dbReference>
<dbReference type="SUPFAM" id="SSF109993">
    <property type="entry name" value="VPS9 domain"/>
    <property type="match status" value="1"/>
</dbReference>
<dbReference type="Proteomes" id="UP000095728">
    <property type="component" value="Unassembled WGS sequence"/>
</dbReference>
<evidence type="ECO:0000313" key="4">
    <source>
        <dbReference type="Proteomes" id="UP000095728"/>
    </source>
</evidence>
<name>A0A1E5R809_9ASCO</name>
<dbReference type="OrthoDB" id="10264848at2759"/>
<dbReference type="Pfam" id="PF02204">
    <property type="entry name" value="VPS9"/>
    <property type="match status" value="1"/>
</dbReference>